<gene>
    <name evidence="2" type="ORF">AMR76_02415</name>
</gene>
<accession>A0A0Q2N8P1</accession>
<reference evidence="2 3" key="1">
    <citation type="submission" date="2015-08" db="EMBL/GenBank/DDBJ databases">
        <title>Antibacterial properties of a collection of Vibrionaceae strains.</title>
        <authorList>
            <person name="Giubergia S."/>
        </authorList>
    </citation>
    <scope>NUCLEOTIDE SEQUENCE [LARGE SCALE GENOMIC DNA]</scope>
    <source>
        <strain evidence="2 3">S0821</strain>
    </source>
</reference>
<dbReference type="Proteomes" id="UP000051221">
    <property type="component" value="Unassembled WGS sequence"/>
</dbReference>
<dbReference type="Pfam" id="PF06196">
    <property type="entry name" value="DUF997"/>
    <property type="match status" value="1"/>
</dbReference>
<comment type="caution">
    <text evidence="2">The sequence shown here is derived from an EMBL/GenBank/DDBJ whole genome shotgun (WGS) entry which is preliminary data.</text>
</comment>
<evidence type="ECO:0000256" key="1">
    <source>
        <dbReference type="SAM" id="Phobius"/>
    </source>
</evidence>
<dbReference type="EMBL" id="LKHS01000001">
    <property type="protein sequence ID" value="KQH88159.1"/>
    <property type="molecule type" value="Genomic_DNA"/>
</dbReference>
<proteinExistence type="predicted"/>
<dbReference type="AlphaFoldDB" id="A0A0Q2N8P1"/>
<keyword evidence="1" id="KW-0812">Transmembrane</keyword>
<keyword evidence="1" id="KW-1133">Transmembrane helix</keyword>
<evidence type="ECO:0000313" key="3">
    <source>
        <dbReference type="Proteomes" id="UP000051221"/>
    </source>
</evidence>
<organism evidence="2 3">
    <name type="scientific">Vibrio furnissii</name>
    <dbReference type="NCBI Taxonomy" id="29494"/>
    <lineage>
        <taxon>Bacteria</taxon>
        <taxon>Pseudomonadati</taxon>
        <taxon>Pseudomonadota</taxon>
        <taxon>Gammaproteobacteria</taxon>
        <taxon>Vibrionales</taxon>
        <taxon>Vibrionaceae</taxon>
        <taxon>Vibrio</taxon>
    </lineage>
</organism>
<dbReference type="RefSeq" id="WP_055465160.1">
    <property type="nucleotide sequence ID" value="NZ_LKHS01000001.1"/>
</dbReference>
<feature type="transmembrane region" description="Helical" evidence="1">
    <location>
        <begin position="54"/>
        <end position="75"/>
    </location>
</feature>
<feature type="transmembrane region" description="Helical" evidence="1">
    <location>
        <begin position="15"/>
        <end position="34"/>
    </location>
</feature>
<sequence>MDNRKNRYRQVHREAFLAIALAVGYFIWWYVSAYGFSAPPQDTSMPELYFGMPLWFLLSCVIGPIVFTVLCAVMVKVFYRDIPLDVNPDESNE</sequence>
<keyword evidence="3" id="KW-1185">Reference proteome</keyword>
<dbReference type="PANTHER" id="PTHR39174:SF1">
    <property type="entry name" value="INNER MEMBRANE PROTEIN"/>
    <property type="match status" value="1"/>
</dbReference>
<dbReference type="InParanoid" id="A0A0Q2N8P1"/>
<dbReference type="PANTHER" id="PTHR39174">
    <property type="entry name" value="INNER MEMBRANE PROTEIN-RELATED"/>
    <property type="match status" value="1"/>
</dbReference>
<dbReference type="InterPro" id="IPR010398">
    <property type="entry name" value="DUF997"/>
</dbReference>
<evidence type="ECO:0008006" key="4">
    <source>
        <dbReference type="Google" id="ProtNLM"/>
    </source>
</evidence>
<keyword evidence="1" id="KW-0472">Membrane</keyword>
<name>A0A0Q2N8P1_VIBFU</name>
<protein>
    <recommendedName>
        <fullName evidence="4">Sodium:pantothenate symporter</fullName>
    </recommendedName>
</protein>
<dbReference type="FunCoup" id="A0A0Q2N8P1">
    <property type="interactions" value="55"/>
</dbReference>
<evidence type="ECO:0000313" key="2">
    <source>
        <dbReference type="EMBL" id="KQH88159.1"/>
    </source>
</evidence>